<dbReference type="InterPro" id="IPR007484">
    <property type="entry name" value="Peptidase_M28"/>
</dbReference>
<dbReference type="AlphaFoldDB" id="A0AAD7BEY5"/>
<reference evidence="9" key="1">
    <citation type="submission" date="2023-03" db="EMBL/GenBank/DDBJ databases">
        <title>Massive genome expansion in bonnet fungi (Mycena s.s.) driven by repeated elements and novel gene families across ecological guilds.</title>
        <authorList>
            <consortium name="Lawrence Berkeley National Laboratory"/>
            <person name="Harder C.B."/>
            <person name="Miyauchi S."/>
            <person name="Viragh M."/>
            <person name="Kuo A."/>
            <person name="Thoen E."/>
            <person name="Andreopoulos B."/>
            <person name="Lu D."/>
            <person name="Skrede I."/>
            <person name="Drula E."/>
            <person name="Henrissat B."/>
            <person name="Morin E."/>
            <person name="Kohler A."/>
            <person name="Barry K."/>
            <person name="LaButti K."/>
            <person name="Morin E."/>
            <person name="Salamov A."/>
            <person name="Lipzen A."/>
            <person name="Mereny Z."/>
            <person name="Hegedus B."/>
            <person name="Baldrian P."/>
            <person name="Stursova M."/>
            <person name="Weitz H."/>
            <person name="Taylor A."/>
            <person name="Grigoriev I.V."/>
            <person name="Nagy L.G."/>
            <person name="Martin F."/>
            <person name="Kauserud H."/>
        </authorList>
    </citation>
    <scope>NUCLEOTIDE SEQUENCE</scope>
    <source>
        <strain evidence="9">CBHHK067</strain>
    </source>
</reference>
<keyword evidence="6 7" id="KW-0862">Zinc</keyword>
<dbReference type="GO" id="GO:0046872">
    <property type="term" value="F:metal ion binding"/>
    <property type="evidence" value="ECO:0007669"/>
    <property type="project" value="UniProtKB-KW"/>
</dbReference>
<evidence type="ECO:0000256" key="2">
    <source>
        <dbReference type="ARBA" id="ARBA00005634"/>
    </source>
</evidence>
<evidence type="ECO:0000256" key="7">
    <source>
        <dbReference type="RuleBase" id="RU361240"/>
    </source>
</evidence>
<dbReference type="Proteomes" id="UP001221757">
    <property type="component" value="Unassembled WGS sequence"/>
</dbReference>
<keyword evidence="3 7" id="KW-0645">Protease</keyword>
<protein>
    <recommendedName>
        <fullName evidence="7">Peptide hydrolase</fullName>
        <ecNumber evidence="7">3.4.-.-</ecNumber>
    </recommendedName>
</protein>
<dbReference type="EC" id="3.4.-.-" evidence="7"/>
<evidence type="ECO:0000313" key="10">
    <source>
        <dbReference type="Proteomes" id="UP001221757"/>
    </source>
</evidence>
<evidence type="ECO:0000256" key="4">
    <source>
        <dbReference type="ARBA" id="ARBA00022723"/>
    </source>
</evidence>
<keyword evidence="5 7" id="KW-0378">Hydrolase</keyword>
<evidence type="ECO:0000256" key="1">
    <source>
        <dbReference type="ARBA" id="ARBA00001947"/>
    </source>
</evidence>
<feature type="domain" description="Peptidase M28" evidence="8">
    <location>
        <begin position="82"/>
        <end position="290"/>
    </location>
</feature>
<dbReference type="Pfam" id="PF04389">
    <property type="entry name" value="Peptidase_M28"/>
    <property type="match status" value="1"/>
</dbReference>
<sequence length="414" mass="44266">MMAEIDPDRIEAIINKLVSFGTRNTMSNQTDPLRGIGAARDWIASEMQSFAATSGGRMTVEVRPSYLQTPSGSIIQNTVISNVVATLKGSTDPNRIYVVSGHYDSRVSSVTNFLDDSPGADDDGSGVAVAMELARVMATHSPAATIMFAAVAGEEQGLFGSTFMASGLANASADVQGMLNNDIVGSSTADDGTTDPFNIRMFTQGIPSTENLAEITSRVDIGAENDSPIRQLGRFVVEVSSNAVTQMNVQMVYRPDRFLRGGDHLPFIENGYPAVRFTEPHENFAHQHQDVRVVSGVQFGDLSEFCDFNFTARVARVNGVALWSLAQAPGTPKGLSMDTSVLTNNSTLKWTGDPAAAGYEVVWRASEDPFWTQVVPVGKVSSATILLSKDNAQFGVRAVGANGFKSPAAFPFSD</sequence>
<evidence type="ECO:0000313" key="9">
    <source>
        <dbReference type="EMBL" id="KAJ7618955.1"/>
    </source>
</evidence>
<dbReference type="InterPro" id="IPR045175">
    <property type="entry name" value="M28_fam"/>
</dbReference>
<keyword evidence="10" id="KW-1185">Reference proteome</keyword>
<gene>
    <name evidence="9" type="ORF">B0H17DRAFT_965050</name>
</gene>
<dbReference type="Gene3D" id="2.60.40.10">
    <property type="entry name" value="Immunoglobulins"/>
    <property type="match status" value="1"/>
</dbReference>
<evidence type="ECO:0000256" key="6">
    <source>
        <dbReference type="ARBA" id="ARBA00022833"/>
    </source>
</evidence>
<dbReference type="GO" id="GO:0006508">
    <property type="term" value="P:proteolysis"/>
    <property type="evidence" value="ECO:0007669"/>
    <property type="project" value="UniProtKB-KW"/>
</dbReference>
<dbReference type="InterPro" id="IPR013783">
    <property type="entry name" value="Ig-like_fold"/>
</dbReference>
<dbReference type="PANTHER" id="PTHR12147">
    <property type="entry name" value="METALLOPEPTIDASE M28 FAMILY MEMBER"/>
    <property type="match status" value="1"/>
</dbReference>
<evidence type="ECO:0000256" key="5">
    <source>
        <dbReference type="ARBA" id="ARBA00022801"/>
    </source>
</evidence>
<evidence type="ECO:0000259" key="8">
    <source>
        <dbReference type="Pfam" id="PF04389"/>
    </source>
</evidence>
<dbReference type="GO" id="GO:0008235">
    <property type="term" value="F:metalloexopeptidase activity"/>
    <property type="evidence" value="ECO:0007669"/>
    <property type="project" value="InterPro"/>
</dbReference>
<proteinExistence type="inferred from homology"/>
<comment type="cofactor">
    <cofactor evidence="1">
        <name>Zn(2+)</name>
        <dbReference type="ChEBI" id="CHEBI:29105"/>
    </cofactor>
</comment>
<keyword evidence="4 7" id="KW-0479">Metal-binding</keyword>
<comment type="caution">
    <text evidence="9">The sequence shown here is derived from an EMBL/GenBank/DDBJ whole genome shotgun (WGS) entry which is preliminary data.</text>
</comment>
<accession>A0AAD7BEY5</accession>
<organism evidence="9 10">
    <name type="scientific">Mycena rosella</name>
    <name type="common">Pink bonnet</name>
    <name type="synonym">Agaricus rosellus</name>
    <dbReference type="NCBI Taxonomy" id="1033263"/>
    <lineage>
        <taxon>Eukaryota</taxon>
        <taxon>Fungi</taxon>
        <taxon>Dikarya</taxon>
        <taxon>Basidiomycota</taxon>
        <taxon>Agaricomycotina</taxon>
        <taxon>Agaricomycetes</taxon>
        <taxon>Agaricomycetidae</taxon>
        <taxon>Agaricales</taxon>
        <taxon>Marasmiineae</taxon>
        <taxon>Mycenaceae</taxon>
        <taxon>Mycena</taxon>
    </lineage>
</organism>
<dbReference type="PANTHER" id="PTHR12147:SF26">
    <property type="entry name" value="PEPTIDASE M28 DOMAIN-CONTAINING PROTEIN"/>
    <property type="match status" value="1"/>
</dbReference>
<comment type="similarity">
    <text evidence="2">Belongs to the peptidase M28 family. M28B subfamily.</text>
</comment>
<dbReference type="SUPFAM" id="SSF53187">
    <property type="entry name" value="Zn-dependent exopeptidases"/>
    <property type="match status" value="1"/>
</dbReference>
<name>A0AAD7BEY5_MYCRO</name>
<evidence type="ECO:0000256" key="3">
    <source>
        <dbReference type="ARBA" id="ARBA00022670"/>
    </source>
</evidence>
<dbReference type="EMBL" id="JARKIE010000742">
    <property type="protein sequence ID" value="KAJ7618955.1"/>
    <property type="molecule type" value="Genomic_DNA"/>
</dbReference>
<dbReference type="Gene3D" id="3.40.630.10">
    <property type="entry name" value="Zn peptidases"/>
    <property type="match status" value="1"/>
</dbReference>